<protein>
    <submittedName>
        <fullName evidence="1">Uncharacterized protein</fullName>
    </submittedName>
</protein>
<reference evidence="1" key="1">
    <citation type="journal article" date="2020" name="Stud. Mycol.">
        <title>101 Dothideomycetes genomes: a test case for predicting lifestyles and emergence of pathogens.</title>
        <authorList>
            <person name="Haridas S."/>
            <person name="Albert R."/>
            <person name="Binder M."/>
            <person name="Bloem J."/>
            <person name="Labutti K."/>
            <person name="Salamov A."/>
            <person name="Andreopoulos B."/>
            <person name="Baker S."/>
            <person name="Barry K."/>
            <person name="Bills G."/>
            <person name="Bluhm B."/>
            <person name="Cannon C."/>
            <person name="Castanera R."/>
            <person name="Culley D."/>
            <person name="Daum C."/>
            <person name="Ezra D."/>
            <person name="Gonzalez J."/>
            <person name="Henrissat B."/>
            <person name="Kuo A."/>
            <person name="Liang C."/>
            <person name="Lipzen A."/>
            <person name="Lutzoni F."/>
            <person name="Magnuson J."/>
            <person name="Mondo S."/>
            <person name="Nolan M."/>
            <person name="Ohm R."/>
            <person name="Pangilinan J."/>
            <person name="Park H.-J."/>
            <person name="Ramirez L."/>
            <person name="Alfaro M."/>
            <person name="Sun H."/>
            <person name="Tritt A."/>
            <person name="Yoshinaga Y."/>
            <person name="Zwiers L.-H."/>
            <person name="Turgeon B."/>
            <person name="Goodwin S."/>
            <person name="Spatafora J."/>
            <person name="Crous P."/>
            <person name="Grigoriev I."/>
        </authorList>
    </citation>
    <scope>NUCLEOTIDE SEQUENCE</scope>
    <source>
        <strain evidence="1">CBS 627.86</strain>
    </source>
</reference>
<dbReference type="Proteomes" id="UP000799770">
    <property type="component" value="Unassembled WGS sequence"/>
</dbReference>
<keyword evidence="2" id="KW-1185">Reference proteome</keyword>
<evidence type="ECO:0000313" key="1">
    <source>
        <dbReference type="EMBL" id="KAF2112461.1"/>
    </source>
</evidence>
<accession>A0A6A5Z293</accession>
<name>A0A6A5Z293_9PLEO</name>
<organism evidence="1 2">
    <name type="scientific">Lophiotrema nucula</name>
    <dbReference type="NCBI Taxonomy" id="690887"/>
    <lineage>
        <taxon>Eukaryota</taxon>
        <taxon>Fungi</taxon>
        <taxon>Dikarya</taxon>
        <taxon>Ascomycota</taxon>
        <taxon>Pezizomycotina</taxon>
        <taxon>Dothideomycetes</taxon>
        <taxon>Pleosporomycetidae</taxon>
        <taxon>Pleosporales</taxon>
        <taxon>Lophiotremataceae</taxon>
        <taxon>Lophiotrema</taxon>
    </lineage>
</organism>
<gene>
    <name evidence="1" type="ORF">BDV96DRAFT_163086</name>
</gene>
<sequence length="154" mass="16840">MPQSTRPAMDRPFPILIDITVGPSHIPVASLPRRPLHLRHSQGDTTADKISLSLAGALPPACQLSPSRLRVRNMSQIYLNAAKHRLALHIPPSAQAQSTASPAESTAKVSQPALVQHVNLEQNLFESPPIRLGSNAWCRLRERCGGTWPTVEIR</sequence>
<proteinExistence type="predicted"/>
<dbReference type="AlphaFoldDB" id="A0A6A5Z293"/>
<dbReference type="EMBL" id="ML977331">
    <property type="protein sequence ID" value="KAF2112461.1"/>
    <property type="molecule type" value="Genomic_DNA"/>
</dbReference>
<evidence type="ECO:0000313" key="2">
    <source>
        <dbReference type="Proteomes" id="UP000799770"/>
    </source>
</evidence>